<dbReference type="AlphaFoldDB" id="A0A0S3R905"/>
<sequence length="80" mass="9608">FFSSDFQIREFFKRILTSDLLLKLQNAEKSTLTMLKRLHVILFQEEHSKNSWRCKEKHSLDKIKEILLIEDMGQVRQGSR</sequence>
<gene>
    <name evidence="1" type="primary">Vigan.01G516600</name>
    <name evidence="1" type="ORF">VIGAN_01516600</name>
</gene>
<organism evidence="1 2">
    <name type="scientific">Vigna angularis var. angularis</name>
    <dbReference type="NCBI Taxonomy" id="157739"/>
    <lineage>
        <taxon>Eukaryota</taxon>
        <taxon>Viridiplantae</taxon>
        <taxon>Streptophyta</taxon>
        <taxon>Embryophyta</taxon>
        <taxon>Tracheophyta</taxon>
        <taxon>Spermatophyta</taxon>
        <taxon>Magnoliopsida</taxon>
        <taxon>eudicotyledons</taxon>
        <taxon>Gunneridae</taxon>
        <taxon>Pentapetalae</taxon>
        <taxon>rosids</taxon>
        <taxon>fabids</taxon>
        <taxon>Fabales</taxon>
        <taxon>Fabaceae</taxon>
        <taxon>Papilionoideae</taxon>
        <taxon>50 kb inversion clade</taxon>
        <taxon>NPAAA clade</taxon>
        <taxon>indigoferoid/millettioid clade</taxon>
        <taxon>Phaseoleae</taxon>
        <taxon>Vigna</taxon>
    </lineage>
</organism>
<keyword evidence="2" id="KW-1185">Reference proteome</keyword>
<feature type="non-terminal residue" evidence="1">
    <location>
        <position position="1"/>
    </location>
</feature>
<accession>A0A0S3R905</accession>
<evidence type="ECO:0000313" key="1">
    <source>
        <dbReference type="EMBL" id="BAT77078.1"/>
    </source>
</evidence>
<protein>
    <submittedName>
        <fullName evidence="1">Uncharacterized protein</fullName>
    </submittedName>
</protein>
<dbReference type="EMBL" id="AP015034">
    <property type="protein sequence ID" value="BAT77078.1"/>
    <property type="molecule type" value="Genomic_DNA"/>
</dbReference>
<dbReference type="Proteomes" id="UP000291084">
    <property type="component" value="Chromosome 1"/>
</dbReference>
<evidence type="ECO:0000313" key="2">
    <source>
        <dbReference type="Proteomes" id="UP000291084"/>
    </source>
</evidence>
<name>A0A0S3R905_PHAAN</name>
<reference evidence="1 2" key="1">
    <citation type="journal article" date="2015" name="Sci. Rep.">
        <title>The power of single molecule real-time sequencing technology in the de novo assembly of a eukaryotic genome.</title>
        <authorList>
            <person name="Sakai H."/>
            <person name="Naito K."/>
            <person name="Ogiso-Tanaka E."/>
            <person name="Takahashi Y."/>
            <person name="Iseki K."/>
            <person name="Muto C."/>
            <person name="Satou K."/>
            <person name="Teruya K."/>
            <person name="Shiroma A."/>
            <person name="Shimoji M."/>
            <person name="Hirano T."/>
            <person name="Itoh T."/>
            <person name="Kaga A."/>
            <person name="Tomooka N."/>
        </authorList>
    </citation>
    <scope>NUCLEOTIDE SEQUENCE [LARGE SCALE GENOMIC DNA]</scope>
    <source>
        <strain evidence="2">cv. Shumari</strain>
    </source>
</reference>
<proteinExistence type="predicted"/>